<evidence type="ECO:0000313" key="2">
    <source>
        <dbReference type="WBParaSite" id="JU765_v2.g7921.t1"/>
    </source>
</evidence>
<dbReference type="WBParaSite" id="JU765_v2.g7921.t1">
    <property type="protein sequence ID" value="JU765_v2.g7921.t1"/>
    <property type="gene ID" value="JU765_v2.g7921"/>
</dbReference>
<dbReference type="Proteomes" id="UP000887576">
    <property type="component" value="Unplaced"/>
</dbReference>
<organism evidence="1 2">
    <name type="scientific">Panagrolaimus sp. JU765</name>
    <dbReference type="NCBI Taxonomy" id="591449"/>
    <lineage>
        <taxon>Eukaryota</taxon>
        <taxon>Metazoa</taxon>
        <taxon>Ecdysozoa</taxon>
        <taxon>Nematoda</taxon>
        <taxon>Chromadorea</taxon>
        <taxon>Rhabditida</taxon>
        <taxon>Tylenchina</taxon>
        <taxon>Panagrolaimomorpha</taxon>
        <taxon>Panagrolaimoidea</taxon>
        <taxon>Panagrolaimidae</taxon>
        <taxon>Panagrolaimus</taxon>
    </lineage>
</organism>
<sequence length="129" mass="14716">MLRRKTVVPGPGNCQPQSSKYEMEWSPLNAEYCKQYQNHHQPSHHLIRIKPNSKERRSRSQPQHRVENIPDIERYSMDSETSGSNDSGIRSSTHSATSSNETNSIIGNHHGQDEVRKCCRASSGQFLKL</sequence>
<accession>A0AC34RL40</accession>
<protein>
    <submittedName>
        <fullName evidence="2">Uncharacterized protein</fullName>
    </submittedName>
</protein>
<evidence type="ECO:0000313" key="1">
    <source>
        <dbReference type="Proteomes" id="UP000887576"/>
    </source>
</evidence>
<name>A0AC34RL40_9BILA</name>
<reference evidence="2" key="1">
    <citation type="submission" date="2022-11" db="UniProtKB">
        <authorList>
            <consortium name="WormBaseParasite"/>
        </authorList>
    </citation>
    <scope>IDENTIFICATION</scope>
</reference>
<proteinExistence type="predicted"/>